<reference evidence="3 4" key="1">
    <citation type="submission" date="2022-06" db="EMBL/GenBank/DDBJ databases">
        <title>Mesorhizobium sp. strain RP14 Genome sequencing and assembly.</title>
        <authorList>
            <person name="Kim I."/>
        </authorList>
    </citation>
    <scope>NUCLEOTIDE SEQUENCE [LARGE SCALE GENOMIC DNA]</scope>
    <source>
        <strain evidence="4">RP14(2022)</strain>
    </source>
</reference>
<comment type="caution">
    <text evidence="3">The sequence shown here is derived from an EMBL/GenBank/DDBJ whole genome shotgun (WGS) entry which is preliminary data.</text>
</comment>
<feature type="region of interest" description="Disordered" evidence="1">
    <location>
        <begin position="14"/>
        <end position="91"/>
    </location>
</feature>
<feature type="domain" description="DUF3597" evidence="2">
    <location>
        <begin position="62"/>
        <end position="170"/>
    </location>
</feature>
<dbReference type="SUPFAM" id="SSF158634">
    <property type="entry name" value="RPA2825-like"/>
    <property type="match status" value="1"/>
</dbReference>
<evidence type="ECO:0000313" key="3">
    <source>
        <dbReference type="EMBL" id="MCO6048289.1"/>
    </source>
</evidence>
<evidence type="ECO:0000259" key="2">
    <source>
        <dbReference type="Pfam" id="PF12200"/>
    </source>
</evidence>
<dbReference type="Pfam" id="PF12200">
    <property type="entry name" value="DUF3597"/>
    <property type="match status" value="1"/>
</dbReference>
<organism evidence="3 4">
    <name type="scientific">Mesorhizobium liriopis</name>
    <dbReference type="NCBI Taxonomy" id="2953882"/>
    <lineage>
        <taxon>Bacteria</taxon>
        <taxon>Pseudomonadati</taxon>
        <taxon>Pseudomonadota</taxon>
        <taxon>Alphaproteobacteria</taxon>
        <taxon>Hyphomicrobiales</taxon>
        <taxon>Phyllobacteriaceae</taxon>
        <taxon>Mesorhizobium</taxon>
    </lineage>
</organism>
<accession>A0ABT1C0D1</accession>
<name>A0ABT1C0D1_9HYPH</name>
<dbReference type="Proteomes" id="UP001205906">
    <property type="component" value="Unassembled WGS sequence"/>
</dbReference>
<sequence length="175" mass="18148">MGIFSRIKEKIWGHHEAEAAAPTTTAQPSSTVQPGTQPQTASVSPSAPAAPSPVAPSGGVAQPSQVDRPTQTAQASTPSSAAPSPSPASGQVDVAAVLDAAVKKNGQNLDWKHSIVDLMKALDLDSDLASRKELADELHYTGDKNDSATMNIWLHKALLKKLAENGGKVPAELTD</sequence>
<dbReference type="InterPro" id="IPR022016">
    <property type="entry name" value="DUF3597"/>
</dbReference>
<protein>
    <submittedName>
        <fullName evidence="3">DUF3597 domain-containing protein</fullName>
    </submittedName>
</protein>
<evidence type="ECO:0000256" key="1">
    <source>
        <dbReference type="SAM" id="MobiDB-lite"/>
    </source>
</evidence>
<dbReference type="RefSeq" id="WP_252815109.1">
    <property type="nucleotide sequence ID" value="NZ_JAMXQS010000001.1"/>
</dbReference>
<keyword evidence="4" id="KW-1185">Reference proteome</keyword>
<gene>
    <name evidence="3" type="ORF">NGM99_00600</name>
</gene>
<proteinExistence type="predicted"/>
<feature type="compositionally biased region" description="Low complexity" evidence="1">
    <location>
        <begin position="19"/>
        <end position="31"/>
    </location>
</feature>
<dbReference type="EMBL" id="JAMXQS010000001">
    <property type="protein sequence ID" value="MCO6048289.1"/>
    <property type="molecule type" value="Genomic_DNA"/>
</dbReference>
<feature type="compositionally biased region" description="Low complexity" evidence="1">
    <location>
        <begin position="69"/>
        <end position="91"/>
    </location>
</feature>
<evidence type="ECO:0000313" key="4">
    <source>
        <dbReference type="Proteomes" id="UP001205906"/>
    </source>
</evidence>